<feature type="region of interest" description="Disordered" evidence="2">
    <location>
        <begin position="389"/>
        <end position="414"/>
    </location>
</feature>
<dbReference type="OrthoDB" id="10510931at2759"/>
<keyword evidence="4" id="KW-1185">Reference proteome</keyword>
<dbReference type="AlphaFoldDB" id="A0A6S7GKZ0"/>
<feature type="region of interest" description="Disordered" evidence="2">
    <location>
        <begin position="229"/>
        <end position="249"/>
    </location>
</feature>
<reference evidence="3" key="1">
    <citation type="submission" date="2020-04" db="EMBL/GenBank/DDBJ databases">
        <authorList>
            <person name="Alioto T."/>
            <person name="Alioto T."/>
            <person name="Gomez Garrido J."/>
        </authorList>
    </citation>
    <scope>NUCLEOTIDE SEQUENCE</scope>
    <source>
        <strain evidence="3">A484AB</strain>
    </source>
</reference>
<feature type="compositionally biased region" description="Basic and acidic residues" evidence="2">
    <location>
        <begin position="233"/>
        <end position="248"/>
    </location>
</feature>
<sequence length="541" mass="61915">MDDGGLKVDANLETPPKENKELSVLQAIIDNSSCDVSTQTINISSDSCVTQFTAPADILNQGVNISNRPSSRSKRSSFRLFIVPDDPDSDAFHDSGLRLSFDKERHGKPLYDSKNIRKTKRSNNTFKQNERTRKGTASSVSLEKGNSDEPIDHQLIHSINPSVLAWLKLKNFEEREKRRLKKQERKELRRHAYEEVEKRQKRIEESEKQFAQWLIAKKKEARRVWREKRARKRVDTVENEDTIRKDNDTPPNYIVVPTFKGVQAWVGEEEVSLNNGKTSKRLQAQLKTYNPEQSPNDNVAENDPSDQASLDKDNGEHYNKRPATAHSRLLSVNGRNSKLSKRNTQEKWPKQESNYNKRPGTSGGLPTSSTDTMVDKEIKGITHEAWVVQKRKEEKSKRPKTAHASHLNFEDGQKPTKKSITFEAWKVQKRQESKKKAKLKKREVVDDTLTEAIIKTARKRVENSCKEKRRLDTGMPKWQARNRVRTSGAEKNASISNTPHSKYAVIQLVGNEQDNHETQEASTQAKEVAALRKSCANLKLH</sequence>
<protein>
    <submittedName>
        <fullName evidence="3">Uncharacterized protein</fullName>
    </submittedName>
</protein>
<feature type="region of interest" description="Disordered" evidence="2">
    <location>
        <begin position="289"/>
        <end position="373"/>
    </location>
</feature>
<feature type="compositionally biased region" description="Basic and acidic residues" evidence="2">
    <location>
        <begin position="309"/>
        <end position="319"/>
    </location>
</feature>
<evidence type="ECO:0000256" key="2">
    <source>
        <dbReference type="SAM" id="MobiDB-lite"/>
    </source>
</evidence>
<accession>A0A6S7GKZ0</accession>
<evidence type="ECO:0000256" key="1">
    <source>
        <dbReference type="SAM" id="Coils"/>
    </source>
</evidence>
<name>A0A6S7GKZ0_PARCT</name>
<feature type="coiled-coil region" evidence="1">
    <location>
        <begin position="170"/>
        <end position="209"/>
    </location>
</feature>
<evidence type="ECO:0000313" key="4">
    <source>
        <dbReference type="Proteomes" id="UP001152795"/>
    </source>
</evidence>
<gene>
    <name evidence="3" type="ORF">PACLA_8A084099</name>
</gene>
<dbReference type="EMBL" id="CACRXK020001992">
    <property type="protein sequence ID" value="CAB3992163.1"/>
    <property type="molecule type" value="Genomic_DNA"/>
</dbReference>
<feature type="region of interest" description="Disordered" evidence="2">
    <location>
        <begin position="119"/>
        <end position="149"/>
    </location>
</feature>
<feature type="compositionally biased region" description="Polar residues" evidence="2">
    <location>
        <begin position="289"/>
        <end position="299"/>
    </location>
</feature>
<keyword evidence="1" id="KW-0175">Coiled coil</keyword>
<dbReference type="Proteomes" id="UP001152795">
    <property type="component" value="Unassembled WGS sequence"/>
</dbReference>
<organism evidence="3 4">
    <name type="scientific">Paramuricea clavata</name>
    <name type="common">Red gorgonian</name>
    <name type="synonym">Violescent sea-whip</name>
    <dbReference type="NCBI Taxonomy" id="317549"/>
    <lineage>
        <taxon>Eukaryota</taxon>
        <taxon>Metazoa</taxon>
        <taxon>Cnidaria</taxon>
        <taxon>Anthozoa</taxon>
        <taxon>Octocorallia</taxon>
        <taxon>Malacalcyonacea</taxon>
        <taxon>Plexauridae</taxon>
        <taxon>Paramuricea</taxon>
    </lineage>
</organism>
<evidence type="ECO:0000313" key="3">
    <source>
        <dbReference type="EMBL" id="CAB3992163.1"/>
    </source>
</evidence>
<comment type="caution">
    <text evidence="3">The sequence shown here is derived from an EMBL/GenBank/DDBJ whole genome shotgun (WGS) entry which is preliminary data.</text>
</comment>
<proteinExistence type="predicted"/>